<dbReference type="InterPro" id="IPR032557">
    <property type="entry name" value="DUF4935"/>
</dbReference>
<proteinExistence type="predicted"/>
<gene>
    <name evidence="3" type="ORF">ABRP34_03740</name>
</gene>
<evidence type="ECO:0000313" key="3">
    <source>
        <dbReference type="EMBL" id="XCH12140.1"/>
    </source>
</evidence>
<protein>
    <submittedName>
        <fullName evidence="3">PIN domain-containing protein</fullName>
    </submittedName>
</protein>
<dbReference type="AlphaFoldDB" id="A0AAU8EU08"/>
<accession>A0AAU8EU08</accession>
<dbReference type="EMBL" id="CP159279">
    <property type="protein sequence ID" value="XCH12140.1"/>
    <property type="molecule type" value="Genomic_DNA"/>
</dbReference>
<dbReference type="RefSeq" id="WP_353712314.1">
    <property type="nucleotide sequence ID" value="NZ_CP159279.1"/>
</dbReference>
<sequence>MLIVVLDTNALHSDAWLTGQHGRALVDLASEGRIRLIVPEVVRDEILRQRREAAEKAWKTADEALDEMQKAGLNVSESKARLKATFGRIDSEFDGAFAELFGRDGVSMEPTPDIDVKKLVERDLARRRPFLETEQERKKKSFGFRDVVIWETVLAVLDGADSGDTVLFVTADNGFVERVETVKIHPDLLEDLDARGVDHGRIANAKALNHVLAVIKTHDEVSRVNVATEAVYALAGEEVGIQLVHGGDYDYPAFVKFTVPGFENPQISELELVTDFDLEEDGSKVTAAADVDLYLDGAIYKGDWLGSEDEPFHVGPELNNHYFEADALIRVRAAVELDVSGGDPVVTSIELHDKEEAQPSAAGSQGREEEAAASPRCCMGSSTVAQ</sequence>
<feature type="domain" description="DUF4935" evidence="2">
    <location>
        <begin position="4"/>
        <end position="175"/>
    </location>
</feature>
<reference evidence="3" key="1">
    <citation type="submission" date="2024-06" db="EMBL/GenBank/DDBJ databases">
        <title>Biodegradation of dimethachlon by Arthrobacter sp. K5: mechanistic insights and ecological implications.</title>
        <authorList>
            <person name="Hu S."/>
            <person name="Lu P."/>
        </authorList>
    </citation>
    <scope>NUCLEOTIDE SEQUENCE</scope>
    <source>
        <strain evidence="3">K5</strain>
    </source>
</reference>
<evidence type="ECO:0000259" key="2">
    <source>
        <dbReference type="Pfam" id="PF16289"/>
    </source>
</evidence>
<organism evidence="3">
    <name type="scientific">Arthrobacter sp. K5</name>
    <dbReference type="NCBI Taxonomy" id="2839623"/>
    <lineage>
        <taxon>Bacteria</taxon>
        <taxon>Bacillati</taxon>
        <taxon>Actinomycetota</taxon>
        <taxon>Actinomycetes</taxon>
        <taxon>Micrococcales</taxon>
        <taxon>Micrococcaceae</taxon>
        <taxon>Arthrobacter</taxon>
    </lineage>
</organism>
<dbReference type="Pfam" id="PF16289">
    <property type="entry name" value="PIN_12"/>
    <property type="match status" value="1"/>
</dbReference>
<feature type="region of interest" description="Disordered" evidence="1">
    <location>
        <begin position="349"/>
        <end position="386"/>
    </location>
</feature>
<name>A0AAU8EU08_9MICC</name>
<evidence type="ECO:0000256" key="1">
    <source>
        <dbReference type="SAM" id="MobiDB-lite"/>
    </source>
</evidence>